<organism evidence="1 2">
    <name type="scientific">Denitromonas halophila</name>
    <dbReference type="NCBI Taxonomy" id="1629404"/>
    <lineage>
        <taxon>Bacteria</taxon>
        <taxon>Pseudomonadati</taxon>
        <taxon>Pseudomonadota</taxon>
        <taxon>Betaproteobacteria</taxon>
        <taxon>Rhodocyclales</taxon>
        <taxon>Zoogloeaceae</taxon>
        <taxon>Denitromonas</taxon>
    </lineage>
</organism>
<evidence type="ECO:0000313" key="1">
    <source>
        <dbReference type="EMBL" id="TVO53855.1"/>
    </source>
</evidence>
<reference evidence="1 2" key="1">
    <citation type="submission" date="2019-07" db="EMBL/GenBank/DDBJ databases">
        <title>The pathways for chlorine oxyanion respiration interact through the shared metabolite chlorate.</title>
        <authorList>
            <person name="Barnum T.P."/>
            <person name="Cheng Y."/>
            <person name="Hill K.A."/>
            <person name="Lucas L.N."/>
            <person name="Carlson H.K."/>
            <person name="Coates J.D."/>
        </authorList>
    </citation>
    <scope>NUCLEOTIDE SEQUENCE [LARGE SCALE GENOMIC DNA]</scope>
    <source>
        <strain evidence="1 2">SFB-3</strain>
    </source>
</reference>
<dbReference type="RefSeq" id="WP_144310144.1">
    <property type="nucleotide sequence ID" value="NZ_VMNK01000014.1"/>
</dbReference>
<dbReference type="EMBL" id="VMNK01000014">
    <property type="protein sequence ID" value="TVO53855.1"/>
    <property type="molecule type" value="Genomic_DNA"/>
</dbReference>
<dbReference type="Proteomes" id="UP000319502">
    <property type="component" value="Unassembled WGS sequence"/>
</dbReference>
<name>A0A557QLS4_9RHOO</name>
<proteinExistence type="predicted"/>
<evidence type="ECO:0008006" key="3">
    <source>
        <dbReference type="Google" id="ProtNLM"/>
    </source>
</evidence>
<evidence type="ECO:0000313" key="2">
    <source>
        <dbReference type="Proteomes" id="UP000319502"/>
    </source>
</evidence>
<gene>
    <name evidence="1" type="ORF">FHP91_13745</name>
</gene>
<sequence>MSVGILALNTLVDARIRAVLPAGIEMVTGYSYEDLTDSAPAILARIVPQGVYPAEQSGRTAALVAQYTLFVEFDQERLSTADESAGYQFFDDALAQIAGWAYAPGRFAQFIHSPTPMAYDGRIWRVEFSFSVPVFVTGNT</sequence>
<comment type="caution">
    <text evidence="1">The sequence shown here is derived from an EMBL/GenBank/DDBJ whole genome shotgun (WGS) entry which is preliminary data.</text>
</comment>
<accession>A0A557QLS4</accession>
<keyword evidence="2" id="KW-1185">Reference proteome</keyword>
<dbReference type="AlphaFoldDB" id="A0A557QLS4"/>
<protein>
    <recommendedName>
        <fullName evidence="3">DUF3168 domain-containing protein</fullName>
    </recommendedName>
</protein>